<dbReference type="AlphaFoldDB" id="A0A915DGL0"/>
<dbReference type="WBParaSite" id="jg19036">
    <property type="protein sequence ID" value="jg19036"/>
    <property type="gene ID" value="jg19036"/>
</dbReference>
<organism evidence="2 3">
    <name type="scientific">Ditylenchus dipsaci</name>
    <dbReference type="NCBI Taxonomy" id="166011"/>
    <lineage>
        <taxon>Eukaryota</taxon>
        <taxon>Metazoa</taxon>
        <taxon>Ecdysozoa</taxon>
        <taxon>Nematoda</taxon>
        <taxon>Chromadorea</taxon>
        <taxon>Rhabditida</taxon>
        <taxon>Tylenchina</taxon>
        <taxon>Tylenchomorpha</taxon>
        <taxon>Sphaerularioidea</taxon>
        <taxon>Anguinidae</taxon>
        <taxon>Anguininae</taxon>
        <taxon>Ditylenchus</taxon>
    </lineage>
</organism>
<sequence length="305" mass="33943">MSINGSFLRSVEVRQEVEGGPSSLYTKVPLAEGQVVWFTKMQPAMMLMPCSCLVSLGQSSKLNKHPTLTSMSDIELQVSQAKSQYIQVFIEICREVPEGEVLISDACVHPALFTTHQSADNHNQQKETDGDQPGNSGEYPLQLDPHGQFSCGEALNIEPAQPNDIAKLRLSPPNSAHKKTGRVIRNQLLYPTCRILNKFRLKNHGFYSSKCWCVNTPFPEVLSRVPSNPIWETVGMHVPIKLTPLFTSLSSTSPIVQCWIIVSTPTRGGVSTWSVFTLMVTPPSYSTPWLCKRTNKVVVMIQEQD</sequence>
<accession>A0A915DGL0</accession>
<evidence type="ECO:0000313" key="2">
    <source>
        <dbReference type="Proteomes" id="UP000887574"/>
    </source>
</evidence>
<keyword evidence="2" id="KW-1185">Reference proteome</keyword>
<name>A0A915DGL0_9BILA</name>
<dbReference type="Proteomes" id="UP000887574">
    <property type="component" value="Unplaced"/>
</dbReference>
<proteinExistence type="predicted"/>
<evidence type="ECO:0000313" key="3">
    <source>
        <dbReference type="WBParaSite" id="jg19036"/>
    </source>
</evidence>
<protein>
    <submittedName>
        <fullName evidence="3">Uncharacterized protein</fullName>
    </submittedName>
</protein>
<evidence type="ECO:0000256" key="1">
    <source>
        <dbReference type="SAM" id="MobiDB-lite"/>
    </source>
</evidence>
<feature type="region of interest" description="Disordered" evidence="1">
    <location>
        <begin position="117"/>
        <end position="142"/>
    </location>
</feature>
<reference evidence="3" key="1">
    <citation type="submission" date="2022-11" db="UniProtKB">
        <authorList>
            <consortium name="WormBaseParasite"/>
        </authorList>
    </citation>
    <scope>IDENTIFICATION</scope>
</reference>